<dbReference type="Proteomes" id="UP000799538">
    <property type="component" value="Unassembled WGS sequence"/>
</dbReference>
<gene>
    <name evidence="5" type="ORF">BDZ85DRAFT_257954</name>
</gene>
<evidence type="ECO:0000256" key="3">
    <source>
        <dbReference type="SAM" id="MobiDB-lite"/>
    </source>
</evidence>
<organism evidence="5 6">
    <name type="scientific">Elsinoe ampelina</name>
    <dbReference type="NCBI Taxonomy" id="302913"/>
    <lineage>
        <taxon>Eukaryota</taxon>
        <taxon>Fungi</taxon>
        <taxon>Dikarya</taxon>
        <taxon>Ascomycota</taxon>
        <taxon>Pezizomycotina</taxon>
        <taxon>Dothideomycetes</taxon>
        <taxon>Dothideomycetidae</taxon>
        <taxon>Myriangiales</taxon>
        <taxon>Elsinoaceae</taxon>
        <taxon>Elsinoe</taxon>
    </lineage>
</organism>
<evidence type="ECO:0000313" key="6">
    <source>
        <dbReference type="Proteomes" id="UP000799538"/>
    </source>
</evidence>
<sequence>MPNKPHPPRNKPSKPSSSTHNGEDTSYIVFGDSKPKKKGTKPPAPAVTEASSSTSKNKKGTTTTTPPDPSIPPKPDTRTLIAGASWTGKLPLTLFNEHCQKQKWEKPEYTMSRSSSPPGFHSSVILRHKHPKTGEITALPPIQVPKEKREISVHETAVEARHFAATWALFRVGSGKNL</sequence>
<dbReference type="Pfam" id="PF24385">
    <property type="entry name" value="DSRM_DHX29"/>
    <property type="match status" value="1"/>
</dbReference>
<dbReference type="CDD" id="cd00048">
    <property type="entry name" value="DSRM_SF"/>
    <property type="match status" value="1"/>
</dbReference>
<dbReference type="GO" id="GO:0016787">
    <property type="term" value="F:hydrolase activity"/>
    <property type="evidence" value="ECO:0007669"/>
    <property type="project" value="UniProtKB-KW"/>
</dbReference>
<dbReference type="GO" id="GO:0004386">
    <property type="term" value="F:helicase activity"/>
    <property type="evidence" value="ECO:0007669"/>
    <property type="project" value="UniProtKB-KW"/>
</dbReference>
<feature type="compositionally biased region" description="Basic residues" evidence="3">
    <location>
        <begin position="1"/>
        <end position="12"/>
    </location>
</feature>
<proteinExistence type="predicted"/>
<keyword evidence="2" id="KW-0547">Nucleotide-binding</keyword>
<feature type="domain" description="ATP-dependent RNA helicase DHX29 DSRM-like" evidence="4">
    <location>
        <begin position="89"/>
        <end position="178"/>
    </location>
</feature>
<evidence type="ECO:0000259" key="4">
    <source>
        <dbReference type="Pfam" id="PF24385"/>
    </source>
</evidence>
<dbReference type="EMBL" id="ML992503">
    <property type="protein sequence ID" value="KAF2225717.1"/>
    <property type="molecule type" value="Genomic_DNA"/>
</dbReference>
<keyword evidence="2" id="KW-0067">ATP-binding</keyword>
<evidence type="ECO:0000256" key="2">
    <source>
        <dbReference type="ARBA" id="ARBA00022806"/>
    </source>
</evidence>
<accession>A0A6A6GJA2</accession>
<feature type="non-terminal residue" evidence="5">
    <location>
        <position position="178"/>
    </location>
</feature>
<evidence type="ECO:0000256" key="1">
    <source>
        <dbReference type="ARBA" id="ARBA00022801"/>
    </source>
</evidence>
<dbReference type="AlphaFoldDB" id="A0A6A6GJA2"/>
<keyword evidence="2" id="KW-0347">Helicase</keyword>
<keyword evidence="6" id="KW-1185">Reference proteome</keyword>
<dbReference type="InterPro" id="IPR056328">
    <property type="entry name" value="DSRM_DHX29"/>
</dbReference>
<evidence type="ECO:0000313" key="5">
    <source>
        <dbReference type="EMBL" id="KAF2225717.1"/>
    </source>
</evidence>
<keyword evidence="1" id="KW-0378">Hydrolase</keyword>
<feature type="region of interest" description="Disordered" evidence="3">
    <location>
        <begin position="1"/>
        <end position="80"/>
    </location>
</feature>
<name>A0A6A6GJA2_9PEZI</name>
<dbReference type="OrthoDB" id="5600252at2759"/>
<reference evidence="6" key="1">
    <citation type="journal article" date="2020" name="Stud. Mycol.">
        <title>101 Dothideomycetes genomes: A test case for predicting lifestyles and emergence of pathogens.</title>
        <authorList>
            <person name="Haridas S."/>
            <person name="Albert R."/>
            <person name="Binder M."/>
            <person name="Bloem J."/>
            <person name="LaButti K."/>
            <person name="Salamov A."/>
            <person name="Andreopoulos B."/>
            <person name="Baker S."/>
            <person name="Barry K."/>
            <person name="Bills G."/>
            <person name="Bluhm B."/>
            <person name="Cannon C."/>
            <person name="Castanera R."/>
            <person name="Culley D."/>
            <person name="Daum C."/>
            <person name="Ezra D."/>
            <person name="Gonzalez J."/>
            <person name="Henrissat B."/>
            <person name="Kuo A."/>
            <person name="Liang C."/>
            <person name="Lipzen A."/>
            <person name="Lutzoni F."/>
            <person name="Magnuson J."/>
            <person name="Mondo S."/>
            <person name="Nolan M."/>
            <person name="Ohm R."/>
            <person name="Pangilinan J."/>
            <person name="Park H.-J."/>
            <person name="Ramirez L."/>
            <person name="Alfaro M."/>
            <person name="Sun H."/>
            <person name="Tritt A."/>
            <person name="Yoshinaga Y."/>
            <person name="Zwiers L.-H."/>
            <person name="Turgeon B."/>
            <person name="Goodwin S."/>
            <person name="Spatafora J."/>
            <person name="Crous P."/>
            <person name="Grigoriev I."/>
        </authorList>
    </citation>
    <scope>NUCLEOTIDE SEQUENCE [LARGE SCALE GENOMIC DNA]</scope>
    <source>
        <strain evidence="6">CECT 20119</strain>
    </source>
</reference>
<feature type="compositionally biased region" description="Low complexity" evidence="3">
    <location>
        <begin position="51"/>
        <end position="65"/>
    </location>
</feature>
<protein>
    <recommendedName>
        <fullName evidence="4">ATP-dependent RNA helicase DHX29 DSRM-like domain-containing protein</fullName>
    </recommendedName>
</protein>
<dbReference type="SUPFAM" id="SSF54768">
    <property type="entry name" value="dsRNA-binding domain-like"/>
    <property type="match status" value="1"/>
</dbReference>
<dbReference type="Gene3D" id="3.30.160.20">
    <property type="match status" value="1"/>
</dbReference>